<feature type="domain" description="Pectinesterase inhibitor" evidence="1">
    <location>
        <begin position="3"/>
        <end position="84"/>
    </location>
</feature>
<dbReference type="Proteomes" id="UP001168877">
    <property type="component" value="Unassembled WGS sequence"/>
</dbReference>
<evidence type="ECO:0000259" key="1">
    <source>
        <dbReference type="Pfam" id="PF04043"/>
    </source>
</evidence>
<protein>
    <recommendedName>
        <fullName evidence="1">Pectinesterase inhibitor domain-containing protein</fullName>
    </recommendedName>
</protein>
<dbReference type="InterPro" id="IPR006501">
    <property type="entry name" value="Pectinesterase_inhib_dom"/>
</dbReference>
<dbReference type="Gene3D" id="1.20.140.40">
    <property type="entry name" value="Invertase/pectin methylesterase inhibitor family protein"/>
    <property type="match status" value="1"/>
</dbReference>
<accession>A0AA39WA05</accession>
<evidence type="ECO:0000313" key="2">
    <source>
        <dbReference type="EMBL" id="KAK0608320.1"/>
    </source>
</evidence>
<evidence type="ECO:0000313" key="3">
    <source>
        <dbReference type="Proteomes" id="UP001168877"/>
    </source>
</evidence>
<gene>
    <name evidence="2" type="ORF">LWI29_028856</name>
</gene>
<name>A0AA39WA05_ACESA</name>
<dbReference type="AlphaFoldDB" id="A0AA39WA05"/>
<comment type="caution">
    <text evidence="2">The sequence shown here is derived from an EMBL/GenBank/DDBJ whole genome shotgun (WGS) entry which is preliminary data.</text>
</comment>
<organism evidence="2 3">
    <name type="scientific">Acer saccharum</name>
    <name type="common">Sugar maple</name>
    <dbReference type="NCBI Taxonomy" id="4024"/>
    <lineage>
        <taxon>Eukaryota</taxon>
        <taxon>Viridiplantae</taxon>
        <taxon>Streptophyta</taxon>
        <taxon>Embryophyta</taxon>
        <taxon>Tracheophyta</taxon>
        <taxon>Spermatophyta</taxon>
        <taxon>Magnoliopsida</taxon>
        <taxon>eudicotyledons</taxon>
        <taxon>Gunneridae</taxon>
        <taxon>Pentapetalae</taxon>
        <taxon>rosids</taxon>
        <taxon>malvids</taxon>
        <taxon>Sapindales</taxon>
        <taxon>Sapindaceae</taxon>
        <taxon>Hippocastanoideae</taxon>
        <taxon>Acereae</taxon>
        <taxon>Acer</taxon>
    </lineage>
</organism>
<dbReference type="InterPro" id="IPR035513">
    <property type="entry name" value="Invertase/methylesterase_inhib"/>
</dbReference>
<keyword evidence="3" id="KW-1185">Reference proteome</keyword>
<dbReference type="Pfam" id="PF04043">
    <property type="entry name" value="PMEI"/>
    <property type="match status" value="1"/>
</dbReference>
<reference evidence="2" key="1">
    <citation type="journal article" date="2022" name="Plant J.">
        <title>Strategies of tolerance reflected in two North American maple genomes.</title>
        <authorList>
            <person name="McEvoy S.L."/>
            <person name="Sezen U.U."/>
            <person name="Trouern-Trend A."/>
            <person name="McMahon S.M."/>
            <person name="Schaberg P.G."/>
            <person name="Yang J."/>
            <person name="Wegrzyn J.L."/>
            <person name="Swenson N.G."/>
        </authorList>
    </citation>
    <scope>NUCLEOTIDE SEQUENCE</scope>
    <source>
        <strain evidence="2">NS2018</strain>
    </source>
</reference>
<sequence length="94" mass="10691">MNNLSSLKELAANDSRTSQALENCEELIYDMENSFDKMGDYDLSKIGEYIDELNIWLSGATTFEESCLDEFENITNSKVGEKMKIILQVVLLVK</sequence>
<proteinExistence type="predicted"/>
<dbReference type="GO" id="GO:0004857">
    <property type="term" value="F:enzyme inhibitor activity"/>
    <property type="evidence" value="ECO:0007669"/>
    <property type="project" value="InterPro"/>
</dbReference>
<dbReference type="EMBL" id="JAUESC010000001">
    <property type="protein sequence ID" value="KAK0608320.1"/>
    <property type="molecule type" value="Genomic_DNA"/>
</dbReference>
<dbReference type="SUPFAM" id="SSF101148">
    <property type="entry name" value="Plant invertase/pectin methylesterase inhibitor"/>
    <property type="match status" value="1"/>
</dbReference>
<reference evidence="2" key="2">
    <citation type="submission" date="2023-06" db="EMBL/GenBank/DDBJ databases">
        <authorList>
            <person name="Swenson N.G."/>
            <person name="Wegrzyn J.L."/>
            <person name="Mcevoy S.L."/>
        </authorList>
    </citation>
    <scope>NUCLEOTIDE SEQUENCE</scope>
    <source>
        <strain evidence="2">NS2018</strain>
        <tissue evidence="2">Leaf</tissue>
    </source>
</reference>